<feature type="compositionally biased region" description="Basic and acidic residues" evidence="4">
    <location>
        <begin position="813"/>
        <end position="824"/>
    </location>
</feature>
<feature type="domain" description="TOG" evidence="5">
    <location>
        <begin position="1177"/>
        <end position="1394"/>
    </location>
</feature>
<dbReference type="InterPro" id="IPR034085">
    <property type="entry name" value="TOG"/>
</dbReference>
<dbReference type="SMART" id="SM01349">
    <property type="entry name" value="TOG"/>
    <property type="match status" value="2"/>
</dbReference>
<dbReference type="OMA" id="EMEGFVY"/>
<feature type="domain" description="TOG" evidence="5">
    <location>
        <begin position="885"/>
        <end position="1120"/>
    </location>
</feature>
<protein>
    <submittedName>
        <fullName evidence="6">Uncharacterized conserved protein</fullName>
    </submittedName>
</protein>
<keyword evidence="7" id="KW-1185">Reference proteome</keyword>
<evidence type="ECO:0000256" key="4">
    <source>
        <dbReference type="SAM" id="MobiDB-lite"/>
    </source>
</evidence>
<dbReference type="PANTHER" id="PTHR21567:SF87">
    <property type="entry name" value="CRESCERIN-LIKE PROTEIN CHE-12"/>
    <property type="match status" value="1"/>
</dbReference>
<accession>A0A0P1B483</accession>
<dbReference type="Pfam" id="PF12348">
    <property type="entry name" value="CLASP_N"/>
    <property type="match status" value="1"/>
</dbReference>
<evidence type="ECO:0000259" key="5">
    <source>
        <dbReference type="SMART" id="SM01349"/>
    </source>
</evidence>
<name>A0A0P1B483_PLAHL</name>
<dbReference type="InterPro" id="IPR011989">
    <property type="entry name" value="ARM-like"/>
</dbReference>
<proteinExistence type="predicted"/>
<keyword evidence="2" id="KW-0963">Cytoplasm</keyword>
<dbReference type="GO" id="GO:0005881">
    <property type="term" value="C:cytoplasmic microtubule"/>
    <property type="evidence" value="ECO:0007669"/>
    <property type="project" value="TreeGrafter"/>
</dbReference>
<feature type="region of interest" description="Disordered" evidence="4">
    <location>
        <begin position="702"/>
        <end position="728"/>
    </location>
</feature>
<dbReference type="OrthoDB" id="63891at2759"/>
<dbReference type="EMBL" id="CCYD01003042">
    <property type="protein sequence ID" value="CEG48735.1"/>
    <property type="molecule type" value="Genomic_DNA"/>
</dbReference>
<evidence type="ECO:0000256" key="1">
    <source>
        <dbReference type="ARBA" id="ARBA00004245"/>
    </source>
</evidence>
<dbReference type="Proteomes" id="UP000054928">
    <property type="component" value="Unassembled WGS sequence"/>
</dbReference>
<keyword evidence="3" id="KW-0206">Cytoskeleton</keyword>
<dbReference type="GeneID" id="36401597"/>
<dbReference type="Gene3D" id="1.25.10.10">
    <property type="entry name" value="Leucine-rich Repeat Variant"/>
    <property type="match status" value="4"/>
</dbReference>
<evidence type="ECO:0000256" key="3">
    <source>
        <dbReference type="ARBA" id="ARBA00023212"/>
    </source>
</evidence>
<dbReference type="RefSeq" id="XP_024585104.1">
    <property type="nucleotide sequence ID" value="XM_024719846.1"/>
</dbReference>
<dbReference type="InterPro" id="IPR048491">
    <property type="entry name" value="XMAP215_CLASP_TOG"/>
</dbReference>
<comment type="subcellular location">
    <subcellularLocation>
        <location evidence="1">Cytoplasm</location>
        <location evidence="1">Cytoskeleton</location>
    </subcellularLocation>
</comment>
<dbReference type="GO" id="GO:0008017">
    <property type="term" value="F:microtubule binding"/>
    <property type="evidence" value="ECO:0007669"/>
    <property type="project" value="TreeGrafter"/>
</dbReference>
<dbReference type="Pfam" id="PF21041">
    <property type="entry name" value="XMAP215_CLASP_TOG"/>
    <property type="match status" value="1"/>
</dbReference>
<dbReference type="GO" id="GO:0000226">
    <property type="term" value="P:microtubule cytoskeleton organization"/>
    <property type="evidence" value="ECO:0007669"/>
    <property type="project" value="TreeGrafter"/>
</dbReference>
<evidence type="ECO:0000313" key="6">
    <source>
        <dbReference type="EMBL" id="CEG48735.1"/>
    </source>
</evidence>
<dbReference type="PANTHER" id="PTHR21567">
    <property type="entry name" value="CLASP"/>
    <property type="match status" value="1"/>
</dbReference>
<feature type="region of interest" description="Disordered" evidence="4">
    <location>
        <begin position="786"/>
        <end position="833"/>
    </location>
</feature>
<evidence type="ECO:0000313" key="7">
    <source>
        <dbReference type="Proteomes" id="UP000054928"/>
    </source>
</evidence>
<dbReference type="SUPFAM" id="SSF48371">
    <property type="entry name" value="ARM repeat"/>
    <property type="match status" value="2"/>
</dbReference>
<dbReference type="InterPro" id="IPR016024">
    <property type="entry name" value="ARM-type_fold"/>
</dbReference>
<organism evidence="6 7">
    <name type="scientific">Plasmopara halstedii</name>
    <name type="common">Downy mildew of sunflower</name>
    <dbReference type="NCBI Taxonomy" id="4781"/>
    <lineage>
        <taxon>Eukaryota</taxon>
        <taxon>Sar</taxon>
        <taxon>Stramenopiles</taxon>
        <taxon>Oomycota</taxon>
        <taxon>Peronosporomycetes</taxon>
        <taxon>Peronosporales</taxon>
        <taxon>Peronosporaceae</taxon>
        <taxon>Plasmopara</taxon>
    </lineage>
</organism>
<reference evidence="7" key="1">
    <citation type="submission" date="2014-09" db="EMBL/GenBank/DDBJ databases">
        <authorList>
            <person name="Sharma Rahul"/>
            <person name="Thines Marco"/>
        </authorList>
    </citation>
    <scope>NUCLEOTIDE SEQUENCE [LARGE SCALE GENOMIC DNA]</scope>
</reference>
<dbReference type="InterPro" id="IPR024395">
    <property type="entry name" value="CLASP_N_dom"/>
</dbReference>
<evidence type="ECO:0000256" key="2">
    <source>
        <dbReference type="ARBA" id="ARBA00022490"/>
    </source>
</evidence>
<sequence length="1395" mass="155561">MSSRDYSTATSVDALVYQLEDDKPVVRWKSLKKLRKIAAVETTHFPVRNARRFLQCVRRRIINEPDRRVAIEALRLIGDVMSSLGDNLDQILSSILPHLISLLPMARKQQENEEDSNVDSHMLYEEIIEVFRKYTIVTQDLQAAADLLVNIGLGSGQGSVREASLVALMQLLDERYQKRLMNHDNSKIGTIGRRDKAILIALVQAIVPALEDTNENVVVAAEEAIAKLQSYWGSRFSVDVMEFLSSVDKRTLKEHQEPINEFLLVCTNSASLSISPSLQLPSDVQLGTPRAIPPSPSLQLIEGLYFGFVKPNIVTTLTNYMSNSKADWKKRTAAVEQLYIACKKVDAGSLCGVSAEERDIDVHIVKRALQITQVIFRKLTFSRQFENDRAQDDTNDKLDSCHKNFRNAAFSMTKLVPPIVETAANFAEDDAEMEGFVYALLGQIFASAILSVSSVEQTLACTLFHHRRCQVRVEAVKVWLVLLLIAERKNMIPSDYAPNENVVQTLGCLLGDNDARVRDLALEVVAVLTMVCRCNIYALLETCIDSEYVSQRVDWAALRARLWRKHVPKLQSNYTLIIKPAAASASRNPSDRFDSSVEQSLDNVSELRLMVMHEEPNSVVDCYLPTNGCANSVKQAVVSGENVENCVSDGNFRSANSLTTVDISDKLSFLKMRSNQVHESRIKRIRDHEVKLETTQVQPLSTNVTEHDDVDDQSKDETFSRSSGKRRVQLSHCEHISSPFEAEKCFSVQQQPTDFSPQKLQTSQSEGLAIEEHLLNFELLRSRQAHVDNQPQSPDERPIRPMNISGSSQINIVDKHEQETESRSKKSRKGVAALATQKRLEAKAKQNSSQSLELCHESASNDAVLADQHFQHISKQEPRYLEPHEIAPLNNLEEELSEVLLNLRCDDWEVVFNALSVVRRLAVHHSNVIDSNKVRTIIAEVMVHVMSLRSFVSKNALLALETMCAAFGREIDSEVENIVPFLLKRCADSNFFVSESAIVTLNTIVLKCSPARTVVALRFHVNSKAVPIRREIARAVHTIIVNQAEINHTDKDLAVVLQLVGQCLADSHNEVRNISKQTILHLHFQKGMSGEQIKRFLPALAQTKVDSVLNGKDVYSSPAPKHFSMAEVVADLSSSCSAAKRQVTAASSAKTTRIIKNQSSCGVSPPVSSNGSRIKIDLDELHSFETKLGSSNWKDRFDALRETTDFICSCASALAESGQILNLFDQLIKRLDDGNAKVNIFALECMEQIVPAVGTRMEQILPNVVPAITKNLANGRTSILAKSVLQKLCAHVDQRSLCQLLAIQARNANSRVLPVLLDTLTQLTAQSLDDKINYALTRSVLPLALTMLKEVRNVVKDANTRLLRQLQRRLGLAVVMSAASKLSPSQQDKLSSVLR</sequence>